<dbReference type="NCBIfam" id="TIGR03534">
    <property type="entry name" value="RF_mod_PrmC"/>
    <property type="match status" value="1"/>
</dbReference>
<feature type="compositionally biased region" description="Basic and acidic residues" evidence="6">
    <location>
        <begin position="1"/>
        <end position="12"/>
    </location>
</feature>
<dbReference type="FunFam" id="3.40.50.150:FF:000053">
    <property type="entry name" value="Release factor glutamine methyltransferase"/>
    <property type="match status" value="1"/>
</dbReference>
<feature type="binding site" evidence="5">
    <location>
        <position position="201"/>
    </location>
    <ligand>
        <name>S-adenosyl-L-methionine</name>
        <dbReference type="ChEBI" id="CHEBI:59789"/>
    </ligand>
</feature>
<feature type="binding site" evidence="5">
    <location>
        <begin position="129"/>
        <end position="133"/>
    </location>
    <ligand>
        <name>S-adenosyl-L-methionine</name>
        <dbReference type="ChEBI" id="CHEBI:59789"/>
    </ligand>
</feature>
<dbReference type="GO" id="GO:0003676">
    <property type="term" value="F:nucleic acid binding"/>
    <property type="evidence" value="ECO:0007669"/>
    <property type="project" value="InterPro"/>
</dbReference>
<dbReference type="CDD" id="cd02440">
    <property type="entry name" value="AdoMet_MTases"/>
    <property type="match status" value="1"/>
</dbReference>
<dbReference type="Gene3D" id="1.10.8.10">
    <property type="entry name" value="DNA helicase RuvA subunit, C-terminal domain"/>
    <property type="match status" value="1"/>
</dbReference>
<feature type="binding site" evidence="5">
    <location>
        <position position="152"/>
    </location>
    <ligand>
        <name>S-adenosyl-L-methionine</name>
        <dbReference type="ChEBI" id="CHEBI:59789"/>
    </ligand>
</feature>
<dbReference type="Proteomes" id="UP000494249">
    <property type="component" value="Unassembled WGS sequence"/>
</dbReference>
<feature type="binding site" evidence="5">
    <location>
        <begin position="201"/>
        <end position="204"/>
    </location>
    <ligand>
        <name>substrate</name>
    </ligand>
</feature>
<sequence>MTAQDPADRDRAATPATPGTPATLLRASPLPPLEARILLTHVLGWRQTQLITRADEVLDGACVERYLKLQARRVAGEPVAQIVGVREFFGLEFEVTPHVLIPRPETELLVETALTAMQDLARPRVLDLGTGTGAIAVAIASMRPDAQVTAVDRSAEALAVAARNAARRLDAKRPGGAVIFAQSDWYGALDRGLCFDVIVSNPPYIASDDPHLAQGDLRYEPRGALTDEADGLSAIRAIVAGAPARLSSHGILWMEHGYDQAEAVRTLLTAQGFADVRSERDLAGIERISGGRLAG</sequence>
<dbReference type="PANTHER" id="PTHR18895">
    <property type="entry name" value="HEMK METHYLTRANSFERASE"/>
    <property type="match status" value="1"/>
</dbReference>
<dbReference type="InterPro" id="IPR029063">
    <property type="entry name" value="SAM-dependent_MTases_sf"/>
</dbReference>
<dbReference type="InterPro" id="IPR007848">
    <property type="entry name" value="Small_mtfrase_dom"/>
</dbReference>
<dbReference type="InterPro" id="IPR004556">
    <property type="entry name" value="HemK-like"/>
</dbReference>
<feature type="binding site" evidence="5">
    <location>
        <position position="185"/>
    </location>
    <ligand>
        <name>S-adenosyl-L-methionine</name>
        <dbReference type="ChEBI" id="CHEBI:59789"/>
    </ligand>
</feature>
<dbReference type="Pfam" id="PF05175">
    <property type="entry name" value="MTS"/>
    <property type="match status" value="1"/>
</dbReference>
<gene>
    <name evidence="9" type="primary">prmC_1</name>
    <name evidence="5" type="synonym">prmC</name>
    <name evidence="9" type="ORF">LMG22037_02286</name>
</gene>
<dbReference type="PANTHER" id="PTHR18895:SF74">
    <property type="entry name" value="MTRF1L RELEASE FACTOR GLUTAMINE METHYLTRANSFERASE"/>
    <property type="match status" value="1"/>
</dbReference>
<reference evidence="9 10" key="1">
    <citation type="submission" date="2020-04" db="EMBL/GenBank/DDBJ databases">
        <authorList>
            <person name="De Canck E."/>
        </authorList>
    </citation>
    <scope>NUCLEOTIDE SEQUENCE [LARGE SCALE GENOMIC DNA]</scope>
    <source>
        <strain evidence="9 10">LMG 22037</strain>
    </source>
</reference>
<dbReference type="EC" id="2.1.1.297" evidence="5"/>
<protein>
    <recommendedName>
        <fullName evidence="5">Release factor glutamine methyltransferase</fullName>
        <shortName evidence="5">RF MTase</shortName>
        <ecNumber evidence="5">2.1.1.297</ecNumber>
    </recommendedName>
    <alternativeName>
        <fullName evidence="5">N5-glutamine methyltransferase PrmC</fullName>
    </alternativeName>
    <alternativeName>
        <fullName evidence="5">Protein-(glutamine-N5) MTase PrmC</fullName>
    </alternativeName>
    <alternativeName>
        <fullName evidence="5">Protein-glutamine N-methyltransferase PrmC</fullName>
    </alternativeName>
</protein>
<dbReference type="Gene3D" id="3.40.50.150">
    <property type="entry name" value="Vaccinia Virus protein VP39"/>
    <property type="match status" value="1"/>
</dbReference>
<feature type="domain" description="Methyltransferase small" evidence="7">
    <location>
        <begin position="107"/>
        <end position="207"/>
    </location>
</feature>
<dbReference type="InterPro" id="IPR019874">
    <property type="entry name" value="RF_methyltr_PrmC"/>
</dbReference>
<evidence type="ECO:0000256" key="3">
    <source>
        <dbReference type="ARBA" id="ARBA00022691"/>
    </source>
</evidence>
<dbReference type="EMBL" id="CADIKB010000008">
    <property type="protein sequence ID" value="CAB3677683.1"/>
    <property type="molecule type" value="Genomic_DNA"/>
</dbReference>
<dbReference type="SUPFAM" id="SSF53335">
    <property type="entry name" value="S-adenosyl-L-methionine-dependent methyltransferases"/>
    <property type="match status" value="1"/>
</dbReference>
<keyword evidence="2 5" id="KW-0808">Transferase</keyword>
<dbReference type="HAMAP" id="MF_02126">
    <property type="entry name" value="RF_methyltr_PrmC"/>
    <property type="match status" value="1"/>
</dbReference>
<feature type="domain" description="Release factor glutamine methyltransferase N-terminal" evidence="8">
    <location>
        <begin position="24"/>
        <end position="84"/>
    </location>
</feature>
<name>A0A6J5APZ5_9BURK</name>
<comment type="function">
    <text evidence="5">Methylates the class 1 translation termination release factors RF1/PrfA and RF2/PrfB on the glutamine residue of the universally conserved GGQ motif.</text>
</comment>
<dbReference type="InterPro" id="IPR002052">
    <property type="entry name" value="DNA_methylase_N6_adenine_CS"/>
</dbReference>
<dbReference type="InterPro" id="IPR050320">
    <property type="entry name" value="N5-glutamine_MTase"/>
</dbReference>
<comment type="catalytic activity">
    <reaction evidence="4 5">
        <text>L-glutaminyl-[peptide chain release factor] + S-adenosyl-L-methionine = N(5)-methyl-L-glutaminyl-[peptide chain release factor] + S-adenosyl-L-homocysteine + H(+)</text>
        <dbReference type="Rhea" id="RHEA:42896"/>
        <dbReference type="Rhea" id="RHEA-COMP:10271"/>
        <dbReference type="Rhea" id="RHEA-COMP:10272"/>
        <dbReference type="ChEBI" id="CHEBI:15378"/>
        <dbReference type="ChEBI" id="CHEBI:30011"/>
        <dbReference type="ChEBI" id="CHEBI:57856"/>
        <dbReference type="ChEBI" id="CHEBI:59789"/>
        <dbReference type="ChEBI" id="CHEBI:61891"/>
        <dbReference type="EC" id="2.1.1.297"/>
    </reaction>
</comment>
<feature type="region of interest" description="Disordered" evidence="6">
    <location>
        <begin position="1"/>
        <end position="27"/>
    </location>
</feature>
<dbReference type="GO" id="GO:0032259">
    <property type="term" value="P:methylation"/>
    <property type="evidence" value="ECO:0007669"/>
    <property type="project" value="UniProtKB-KW"/>
</dbReference>
<dbReference type="GO" id="GO:0102559">
    <property type="term" value="F:peptide chain release factor N(5)-glutamine methyltransferase activity"/>
    <property type="evidence" value="ECO:0007669"/>
    <property type="project" value="UniProtKB-EC"/>
</dbReference>
<evidence type="ECO:0000259" key="7">
    <source>
        <dbReference type="Pfam" id="PF05175"/>
    </source>
</evidence>
<accession>A0A6J5APZ5</accession>
<keyword evidence="3 5" id="KW-0949">S-adenosyl-L-methionine</keyword>
<dbReference type="RefSeq" id="WP_035479543.1">
    <property type="nucleotide sequence ID" value="NZ_CADFGL010000011.1"/>
</dbReference>
<evidence type="ECO:0000256" key="6">
    <source>
        <dbReference type="SAM" id="MobiDB-lite"/>
    </source>
</evidence>
<evidence type="ECO:0000313" key="9">
    <source>
        <dbReference type="EMBL" id="CAB3677683.1"/>
    </source>
</evidence>
<evidence type="ECO:0000313" key="10">
    <source>
        <dbReference type="Proteomes" id="UP000494249"/>
    </source>
</evidence>
<dbReference type="NCBIfam" id="TIGR00536">
    <property type="entry name" value="hemK_fam"/>
    <property type="match status" value="1"/>
</dbReference>
<evidence type="ECO:0000259" key="8">
    <source>
        <dbReference type="Pfam" id="PF17827"/>
    </source>
</evidence>
<feature type="compositionally biased region" description="Low complexity" evidence="6">
    <location>
        <begin position="13"/>
        <end position="23"/>
    </location>
</feature>
<dbReference type="Pfam" id="PF17827">
    <property type="entry name" value="PrmC_N"/>
    <property type="match status" value="1"/>
</dbReference>
<evidence type="ECO:0000256" key="5">
    <source>
        <dbReference type="HAMAP-Rule" id="MF_02126"/>
    </source>
</evidence>
<dbReference type="PROSITE" id="PS00092">
    <property type="entry name" value="N6_MTASE"/>
    <property type="match status" value="1"/>
</dbReference>
<comment type="similarity">
    <text evidence="5">Belongs to the protein N5-glutamine methyltransferase family. PrmC subfamily.</text>
</comment>
<evidence type="ECO:0000256" key="2">
    <source>
        <dbReference type="ARBA" id="ARBA00022679"/>
    </source>
</evidence>
<dbReference type="InterPro" id="IPR040758">
    <property type="entry name" value="PrmC_N"/>
</dbReference>
<proteinExistence type="inferred from homology"/>
<evidence type="ECO:0000256" key="1">
    <source>
        <dbReference type="ARBA" id="ARBA00022603"/>
    </source>
</evidence>
<dbReference type="AlphaFoldDB" id="A0A6J5APZ5"/>
<organism evidence="9 10">
    <name type="scientific">Paraburkholderia phenoliruptrix</name>
    <dbReference type="NCBI Taxonomy" id="252970"/>
    <lineage>
        <taxon>Bacteria</taxon>
        <taxon>Pseudomonadati</taxon>
        <taxon>Pseudomonadota</taxon>
        <taxon>Betaproteobacteria</taxon>
        <taxon>Burkholderiales</taxon>
        <taxon>Burkholderiaceae</taxon>
        <taxon>Paraburkholderia</taxon>
    </lineage>
</organism>
<keyword evidence="1 5" id="KW-0489">Methyltransferase</keyword>
<evidence type="ECO:0000256" key="4">
    <source>
        <dbReference type="ARBA" id="ARBA00048391"/>
    </source>
</evidence>